<accession>Q9IGK5</accession>
<feature type="non-terminal residue" evidence="2">
    <location>
        <position position="134"/>
    </location>
</feature>
<evidence type="ECO:0000313" key="2">
    <source>
        <dbReference type="EMBL" id="AAF86962.1"/>
    </source>
</evidence>
<organism evidence="2">
    <name type="scientific">Pseudorabies virus Ea</name>
    <dbReference type="NCBI Taxonomy" id="101947"/>
    <lineage>
        <taxon>Viruses</taxon>
        <taxon>Duplodnaviria</taxon>
        <taxon>Heunggongvirae</taxon>
        <taxon>Peploviricota</taxon>
        <taxon>Herviviricetes</taxon>
        <taxon>Herpesvirales</taxon>
        <taxon>Orthoherpesviridae</taxon>
        <taxon>Alphaherpesvirinae</taxon>
        <taxon>Varicellovirus</taxon>
        <taxon>Varicellovirus suidalpha1</taxon>
        <taxon>Suid herpesvirus 1</taxon>
    </lineage>
</organism>
<reference evidence="2" key="1">
    <citation type="submission" date="2000-04" db="EMBL/GenBank/DDBJ databases">
        <title>The Sequence Analysis of the BamHI 7 Fragment of Pseudorabies Virus Ea Strain.</title>
        <authorList>
            <person name="Xiao S.B."/>
            <person name="Fang L.R."/>
            <person name="Hong W.Z."/>
            <person name="He Q.G."/>
            <person name="Zhao J.L."/>
            <person name="Chen H.C."/>
        </authorList>
    </citation>
    <scope>NUCLEOTIDE SEQUENCE</scope>
    <source>
        <strain evidence="2">Ea</strain>
    </source>
</reference>
<evidence type="ECO:0000256" key="1">
    <source>
        <dbReference type="SAM" id="MobiDB-lite"/>
    </source>
</evidence>
<proteinExistence type="predicted"/>
<sequence>MGVTAITVVTLMDGAGRIPAFRGRGAPGPVEGAHRVVLRVDGAAAARRRRELAAAARGAALLGDLPRLAGPAAARRAPRRADAVRPHGAVLHHHRDARADAAPPGGRLEARGAPPDQPTPAAGHGVVVRPERDP</sequence>
<feature type="region of interest" description="Disordered" evidence="1">
    <location>
        <begin position="72"/>
        <end position="134"/>
    </location>
</feature>
<protein>
    <submittedName>
        <fullName evidence="2">28kDa protein</fullName>
    </submittedName>
</protein>
<name>Q9IGK5_SUHV</name>
<dbReference type="EMBL" id="AF251221">
    <property type="protein sequence ID" value="AAF86962.1"/>
    <property type="molecule type" value="Genomic_DNA"/>
</dbReference>